<organism evidence="2 3">
    <name type="scientific">Paraburkholderia hiiakae</name>
    <dbReference type="NCBI Taxonomy" id="1081782"/>
    <lineage>
        <taxon>Bacteria</taxon>
        <taxon>Pseudomonadati</taxon>
        <taxon>Pseudomonadota</taxon>
        <taxon>Betaproteobacteria</taxon>
        <taxon>Burkholderiales</taxon>
        <taxon>Burkholderiaceae</taxon>
        <taxon>Paraburkholderia</taxon>
    </lineage>
</organism>
<protein>
    <recommendedName>
        <fullName evidence="4">Transporter</fullName>
    </recommendedName>
</protein>
<dbReference type="EMBL" id="CAJHCQ010000029">
    <property type="protein sequence ID" value="CAD6560138.1"/>
    <property type="molecule type" value="Genomic_DNA"/>
</dbReference>
<evidence type="ECO:0000313" key="3">
    <source>
        <dbReference type="Proteomes" id="UP000656319"/>
    </source>
</evidence>
<evidence type="ECO:0008006" key="4">
    <source>
        <dbReference type="Google" id="ProtNLM"/>
    </source>
</evidence>
<sequence length="295" mass="31845">MKVGRRLAIGAAGLTLFAGAALPACADEFIGYGQAGAPNSWALEAFPAFQHTSPNSNQIYSSFNPAYFTETGFTGTHRDQFEFWINGSVGYANTHGAPGASGFGGAYPNIGIEYYYNVIVPDQPVGTPGYKTFWTSPTFTVTFPNGSTKSAGFGAGANQYSYSFNVNNYIQIGRIGVTINPVELTYATRNLNATDIGNGQVEHLRGGLSMTLLDIAGGYQVRDDLFVGLHHAYSIYSAAGSDFEEMREGKIGPAFSYYGLAKYGIYISGNLNFDYYTSSNLHRSVSFTMALVKYL</sequence>
<dbReference type="RefSeq" id="WP_201700484.1">
    <property type="nucleotide sequence ID" value="NZ_CAJHCQ010000029.1"/>
</dbReference>
<feature type="signal peptide" evidence="1">
    <location>
        <begin position="1"/>
        <end position="26"/>
    </location>
</feature>
<keyword evidence="1" id="KW-0732">Signal</keyword>
<evidence type="ECO:0000313" key="2">
    <source>
        <dbReference type="EMBL" id="CAD6560138.1"/>
    </source>
</evidence>
<evidence type="ECO:0000256" key="1">
    <source>
        <dbReference type="SAM" id="SignalP"/>
    </source>
</evidence>
<keyword evidence="3" id="KW-1185">Reference proteome</keyword>
<proteinExistence type="predicted"/>
<gene>
    <name evidence="2" type="ORF">LMG27952_07052</name>
</gene>
<dbReference type="Proteomes" id="UP000656319">
    <property type="component" value="Unassembled WGS sequence"/>
</dbReference>
<reference evidence="2 3" key="1">
    <citation type="submission" date="2020-10" db="EMBL/GenBank/DDBJ databases">
        <authorList>
            <person name="Peeters C."/>
        </authorList>
    </citation>
    <scope>NUCLEOTIDE SEQUENCE [LARGE SCALE GENOMIC DNA]</scope>
    <source>
        <strain evidence="2 3">LMG 27952</strain>
    </source>
</reference>
<accession>A0ABM8P9S3</accession>
<feature type="chain" id="PRO_5046451591" description="Transporter" evidence="1">
    <location>
        <begin position="27"/>
        <end position="295"/>
    </location>
</feature>
<name>A0ABM8P9S3_9BURK</name>
<comment type="caution">
    <text evidence="2">The sequence shown here is derived from an EMBL/GenBank/DDBJ whole genome shotgun (WGS) entry which is preliminary data.</text>
</comment>